<organism evidence="3 4">
    <name type="scientific">Antrihabitans spumae</name>
    <dbReference type="NCBI Taxonomy" id="3373370"/>
    <lineage>
        <taxon>Bacteria</taxon>
        <taxon>Bacillati</taxon>
        <taxon>Actinomycetota</taxon>
        <taxon>Actinomycetes</taxon>
        <taxon>Mycobacteriales</taxon>
        <taxon>Nocardiaceae</taxon>
        <taxon>Antrihabitans</taxon>
    </lineage>
</organism>
<evidence type="ECO:0000313" key="5">
    <source>
        <dbReference type="Proteomes" id="UP001609219"/>
    </source>
</evidence>
<evidence type="ECO:0000313" key="4">
    <source>
        <dbReference type="Proteomes" id="UP001609176"/>
    </source>
</evidence>
<dbReference type="EMBL" id="JBIMSN010000126">
    <property type="protein sequence ID" value="MFH5231875.1"/>
    <property type="molecule type" value="Genomic_DNA"/>
</dbReference>
<name>A0ABW7KJR0_9NOCA</name>
<evidence type="ECO:0000313" key="3">
    <source>
        <dbReference type="EMBL" id="MFH5242290.1"/>
    </source>
</evidence>
<dbReference type="Proteomes" id="UP001609219">
    <property type="component" value="Unassembled WGS sequence"/>
</dbReference>
<dbReference type="RefSeq" id="WP_395124299.1">
    <property type="nucleotide sequence ID" value="NZ_JBIMSN010000126.1"/>
</dbReference>
<evidence type="ECO:0000259" key="1">
    <source>
        <dbReference type="Pfam" id="PF23926"/>
    </source>
</evidence>
<dbReference type="Pfam" id="PF23926">
    <property type="entry name" value="LtfC"/>
    <property type="match status" value="1"/>
</dbReference>
<sequence>MTTPLFDPPDNHPLPVSWHGDLVVDFESYDPDDAAQDPPVWTPLDYEPGVRGYLDVKTEPLPQRFEAVITDHHAVVKVESEVADEFKNRTLWVFLLSYPSAPTTEIPVVNGVIDRYDGKPRT</sequence>
<protein>
    <recommendedName>
        <fullName evidence="1">LtfC/p132/Gp6 beta-sandwich domain-containing protein</fullName>
    </recommendedName>
</protein>
<proteinExistence type="predicted"/>
<keyword evidence="5" id="KW-1185">Reference proteome</keyword>
<comment type="caution">
    <text evidence="3">The sequence shown here is derived from an EMBL/GenBank/DDBJ whole genome shotgun (WGS) entry which is preliminary data.</text>
</comment>
<dbReference type="EMBL" id="JBIMSP010000012">
    <property type="protein sequence ID" value="MFH5242290.1"/>
    <property type="molecule type" value="Genomic_DNA"/>
</dbReference>
<gene>
    <name evidence="3" type="ORF">ACHIPV_10385</name>
    <name evidence="2" type="ORF">ACHIRB_25380</name>
</gene>
<feature type="domain" description="LtfC/p132/Gp6 beta-sandwich" evidence="1">
    <location>
        <begin position="9"/>
        <end position="115"/>
    </location>
</feature>
<reference evidence="4 5" key="1">
    <citation type="submission" date="2024-10" db="EMBL/GenBank/DDBJ databases">
        <authorList>
            <person name="Riesco R."/>
        </authorList>
    </citation>
    <scope>NUCLEOTIDE SEQUENCE [LARGE SCALE GENOMIC DNA]</scope>
    <source>
        <strain evidence="3 4">NCIMB 15448</strain>
        <strain evidence="2 5">NCIMB 15450</strain>
    </source>
</reference>
<evidence type="ECO:0000313" key="2">
    <source>
        <dbReference type="EMBL" id="MFH5231875.1"/>
    </source>
</evidence>
<dbReference type="Proteomes" id="UP001609176">
    <property type="component" value="Unassembled WGS sequence"/>
</dbReference>
<dbReference type="InterPro" id="IPR055688">
    <property type="entry name" value="LtfC/p132/Gp6_b-sand"/>
</dbReference>
<accession>A0ABW7KJR0</accession>